<proteinExistence type="predicted"/>
<gene>
    <name evidence="5" type="ORF">K4G66_15410</name>
</gene>
<dbReference type="Gene3D" id="1.10.10.10">
    <property type="entry name" value="Winged helix-like DNA-binding domain superfamily/Winged helix DNA-binding domain"/>
    <property type="match status" value="1"/>
</dbReference>
<dbReference type="SUPFAM" id="SSF55785">
    <property type="entry name" value="PYP-like sensor domain (PAS domain)"/>
    <property type="match status" value="1"/>
</dbReference>
<dbReference type="InterPro" id="IPR035965">
    <property type="entry name" value="PAS-like_dom_sf"/>
</dbReference>
<dbReference type="PRINTS" id="PR00038">
    <property type="entry name" value="HTHLUXR"/>
</dbReference>
<protein>
    <submittedName>
        <fullName evidence="5">Helix-turn-helix transcriptional regulator</fullName>
    </submittedName>
</protein>
<sequence>MSNRAPISNYKLRKKFSKGRHMLHHQNFDPNLSDYKRTLRPVPRGQHTLSLGPAFLFIYDYHTQQYEYIGQEIEEVLGYRPEIIKQHGVRFVTQRMRPQDAEAFDHMVLRALHHLRHEIPDRERSQYSVSFDYQLQHASGRWLHILQQSVELAYDRQGNLVFSMEKVTDISHRPPEITPMLSIYGPSPEHSLIYRPFHESANENSFFTRSEMRILQLLDKAMSTQEIADRLDLSINTIATHRKNMLKKAGVSNTPKLLRMAQNKGIL</sequence>
<evidence type="ECO:0000313" key="5">
    <source>
        <dbReference type="EMBL" id="WKN40081.1"/>
    </source>
</evidence>
<evidence type="ECO:0000256" key="3">
    <source>
        <dbReference type="ARBA" id="ARBA00023163"/>
    </source>
</evidence>
<reference evidence="5" key="1">
    <citation type="journal article" date="2023" name="Comput. Struct. Biotechnol. J.">
        <title>Discovery of a novel marine Bacteroidetes with a rich repertoire of carbohydrate-active enzymes.</title>
        <authorList>
            <person name="Chen B."/>
            <person name="Liu G."/>
            <person name="Chen Q."/>
            <person name="Wang H."/>
            <person name="Liu L."/>
            <person name="Tang K."/>
        </authorList>
    </citation>
    <scope>NUCLEOTIDE SEQUENCE</scope>
    <source>
        <strain evidence="5">TK19036</strain>
    </source>
</reference>
<dbReference type="Gene3D" id="3.30.450.20">
    <property type="entry name" value="PAS domain"/>
    <property type="match status" value="1"/>
</dbReference>
<keyword evidence="2" id="KW-0238">DNA-binding</keyword>
<keyword evidence="1" id="KW-0805">Transcription regulation</keyword>
<dbReference type="PANTHER" id="PTHR44688">
    <property type="entry name" value="DNA-BINDING TRANSCRIPTIONAL ACTIVATOR DEVR_DOSR"/>
    <property type="match status" value="1"/>
</dbReference>
<dbReference type="PANTHER" id="PTHR44688:SF16">
    <property type="entry name" value="DNA-BINDING TRANSCRIPTIONAL ACTIVATOR DEVR_DOSR"/>
    <property type="match status" value="1"/>
</dbReference>
<evidence type="ECO:0000256" key="1">
    <source>
        <dbReference type="ARBA" id="ARBA00023015"/>
    </source>
</evidence>
<dbReference type="GO" id="GO:0003677">
    <property type="term" value="F:DNA binding"/>
    <property type="evidence" value="ECO:0007669"/>
    <property type="project" value="UniProtKB-KW"/>
</dbReference>
<name>A0AA49JK18_9BACT</name>
<keyword evidence="3" id="KW-0804">Transcription</keyword>
<dbReference type="SUPFAM" id="SSF46894">
    <property type="entry name" value="C-terminal effector domain of the bipartite response regulators"/>
    <property type="match status" value="1"/>
</dbReference>
<organism evidence="5">
    <name type="scientific">Roseihalotalea indica</name>
    <dbReference type="NCBI Taxonomy" id="2867963"/>
    <lineage>
        <taxon>Bacteria</taxon>
        <taxon>Pseudomonadati</taxon>
        <taxon>Bacteroidota</taxon>
        <taxon>Cytophagia</taxon>
        <taxon>Cytophagales</taxon>
        <taxon>Catalimonadaceae</taxon>
        <taxon>Roseihalotalea</taxon>
    </lineage>
</organism>
<accession>A0AA49JK18</accession>
<dbReference type="GO" id="GO:0006355">
    <property type="term" value="P:regulation of DNA-templated transcription"/>
    <property type="evidence" value="ECO:0007669"/>
    <property type="project" value="InterPro"/>
</dbReference>
<feature type="domain" description="HTH luxR-type" evidence="4">
    <location>
        <begin position="200"/>
        <end position="265"/>
    </location>
</feature>
<dbReference type="InterPro" id="IPR016032">
    <property type="entry name" value="Sig_transdc_resp-reg_C-effctor"/>
</dbReference>
<reference evidence="5" key="2">
    <citation type="journal article" date="2024" name="Antonie Van Leeuwenhoek">
        <title>Roseihalotalea indica gen. nov., sp. nov., a halophilic Bacteroidetes from mesopelagic Southwest Indian Ocean with higher carbohydrate metabolic potential.</title>
        <authorList>
            <person name="Chen B."/>
            <person name="Zhang M."/>
            <person name="Lin D."/>
            <person name="Ye J."/>
            <person name="Tang K."/>
        </authorList>
    </citation>
    <scope>NUCLEOTIDE SEQUENCE</scope>
    <source>
        <strain evidence="5">TK19036</strain>
    </source>
</reference>
<evidence type="ECO:0000256" key="2">
    <source>
        <dbReference type="ARBA" id="ARBA00023125"/>
    </source>
</evidence>
<dbReference type="CDD" id="cd06170">
    <property type="entry name" value="LuxR_C_like"/>
    <property type="match status" value="1"/>
</dbReference>
<dbReference type="PROSITE" id="PS50043">
    <property type="entry name" value="HTH_LUXR_2"/>
    <property type="match status" value="1"/>
</dbReference>
<dbReference type="AlphaFoldDB" id="A0AA49JK18"/>
<dbReference type="EMBL" id="CP120682">
    <property type="protein sequence ID" value="WKN40081.1"/>
    <property type="molecule type" value="Genomic_DNA"/>
</dbReference>
<dbReference type="InterPro" id="IPR000792">
    <property type="entry name" value="Tscrpt_reg_LuxR_C"/>
</dbReference>
<dbReference type="Pfam" id="PF00196">
    <property type="entry name" value="GerE"/>
    <property type="match status" value="1"/>
</dbReference>
<evidence type="ECO:0000259" key="4">
    <source>
        <dbReference type="PROSITE" id="PS50043"/>
    </source>
</evidence>
<dbReference type="SMART" id="SM00421">
    <property type="entry name" value="HTH_LUXR"/>
    <property type="match status" value="1"/>
</dbReference>
<dbReference type="InterPro" id="IPR036388">
    <property type="entry name" value="WH-like_DNA-bd_sf"/>
</dbReference>